<dbReference type="InterPro" id="IPR032675">
    <property type="entry name" value="LRR_dom_sf"/>
</dbReference>
<reference evidence="7" key="2">
    <citation type="submission" date="2021-03" db="UniProtKB">
        <authorList>
            <consortium name="EnsemblPlants"/>
        </authorList>
    </citation>
    <scope>IDENTIFICATION</scope>
</reference>
<dbReference type="InterPro" id="IPR002182">
    <property type="entry name" value="NB-ARC"/>
</dbReference>
<dbReference type="SMR" id="A0A803MXU2"/>
<keyword evidence="3" id="KW-0611">Plant defense</keyword>
<dbReference type="PANTHER" id="PTHR36766">
    <property type="entry name" value="PLANT BROAD-SPECTRUM MILDEW RESISTANCE PROTEIN RPW8"/>
    <property type="match status" value="1"/>
</dbReference>
<keyword evidence="2" id="KW-0677">Repeat</keyword>
<dbReference type="FunFam" id="1.10.10.10:FF:000322">
    <property type="entry name" value="Probable disease resistance protein At1g63360"/>
    <property type="match status" value="1"/>
</dbReference>
<dbReference type="Gene3D" id="1.10.8.430">
    <property type="entry name" value="Helical domain of apoptotic protease-activating factors"/>
    <property type="match status" value="1"/>
</dbReference>
<dbReference type="GO" id="GO:0006952">
    <property type="term" value="P:defense response"/>
    <property type="evidence" value="ECO:0007669"/>
    <property type="project" value="UniProtKB-KW"/>
</dbReference>
<evidence type="ECO:0000259" key="6">
    <source>
        <dbReference type="Pfam" id="PF23598"/>
    </source>
</evidence>
<dbReference type="PANTHER" id="PTHR36766:SF35">
    <property type="entry name" value="DISEASE RESISTANCE PROTEIN RGA3"/>
    <property type="match status" value="1"/>
</dbReference>
<dbReference type="Gramene" id="AUR62037022-RA">
    <property type="protein sequence ID" value="AUR62037022-RA:cds"/>
    <property type="gene ID" value="AUR62037022"/>
</dbReference>
<dbReference type="InterPro" id="IPR003591">
    <property type="entry name" value="Leu-rich_rpt_typical-subtyp"/>
</dbReference>
<evidence type="ECO:0000313" key="7">
    <source>
        <dbReference type="EnsemblPlants" id="AUR62037022-RA:cds"/>
    </source>
</evidence>
<accession>A0A803MXU2</accession>
<dbReference type="InterPro" id="IPR036388">
    <property type="entry name" value="WH-like_DNA-bd_sf"/>
</dbReference>
<dbReference type="AlphaFoldDB" id="A0A803MXU2"/>
<evidence type="ECO:0000256" key="1">
    <source>
        <dbReference type="ARBA" id="ARBA00022614"/>
    </source>
</evidence>
<dbReference type="InterPro" id="IPR058922">
    <property type="entry name" value="WHD_DRP"/>
</dbReference>
<dbReference type="SMART" id="SM00369">
    <property type="entry name" value="LRR_TYP"/>
    <property type="match status" value="2"/>
</dbReference>
<dbReference type="SUPFAM" id="SSF52058">
    <property type="entry name" value="L domain-like"/>
    <property type="match status" value="1"/>
</dbReference>
<dbReference type="Gene3D" id="1.10.10.10">
    <property type="entry name" value="Winged helix-like DNA-binding domain superfamily/Winged helix DNA-binding domain"/>
    <property type="match status" value="1"/>
</dbReference>
<dbReference type="Pfam" id="PF23559">
    <property type="entry name" value="WHD_DRP"/>
    <property type="match status" value="1"/>
</dbReference>
<dbReference type="InterPro" id="IPR027417">
    <property type="entry name" value="P-loop_NTPase"/>
</dbReference>
<keyword evidence="8" id="KW-1185">Reference proteome</keyword>
<dbReference type="OMA" id="EGESACH"/>
<reference evidence="7" key="1">
    <citation type="journal article" date="2017" name="Nature">
        <title>The genome of Chenopodium quinoa.</title>
        <authorList>
            <person name="Jarvis D.E."/>
            <person name="Ho Y.S."/>
            <person name="Lightfoot D.J."/>
            <person name="Schmoeckel S.M."/>
            <person name="Li B."/>
            <person name="Borm T.J.A."/>
            <person name="Ohyanagi H."/>
            <person name="Mineta K."/>
            <person name="Michell C.T."/>
            <person name="Saber N."/>
            <person name="Kharbatia N.M."/>
            <person name="Rupper R.R."/>
            <person name="Sharp A.R."/>
            <person name="Dally N."/>
            <person name="Boughton B.A."/>
            <person name="Woo Y.H."/>
            <person name="Gao G."/>
            <person name="Schijlen E.G.W.M."/>
            <person name="Guo X."/>
            <person name="Momin A.A."/>
            <person name="Negrao S."/>
            <person name="Al-Babili S."/>
            <person name="Gehring C."/>
            <person name="Roessner U."/>
            <person name="Jung C."/>
            <person name="Murphy K."/>
            <person name="Arold S.T."/>
            <person name="Gojobori T."/>
            <person name="van der Linden C.G."/>
            <person name="van Loo E.N."/>
            <person name="Jellen E.N."/>
            <person name="Maughan P.J."/>
            <person name="Tester M."/>
        </authorList>
    </citation>
    <scope>NUCLEOTIDE SEQUENCE [LARGE SCALE GENOMIC DNA]</scope>
    <source>
        <strain evidence="7">cv. PI 614886</strain>
    </source>
</reference>
<dbReference type="Proteomes" id="UP000596660">
    <property type="component" value="Unplaced"/>
</dbReference>
<name>A0A803MXU2_CHEQI</name>
<dbReference type="GO" id="GO:0043531">
    <property type="term" value="F:ADP binding"/>
    <property type="evidence" value="ECO:0007669"/>
    <property type="project" value="InterPro"/>
</dbReference>
<sequence length="868" mass="98843">MSHQVEEIRKKLDEIVSNHQKFGLSVDYNPIVRRRDDTYSYVDAQAIIGREHDKKVVIDMLLGSNDVDESIRFLSIVGVGGLGKTALAQLVCNDKEVEAEFPDPKLRLWVCVSDQDGEQFDVRSILCKILELVTDHKPDATATMEWVQKKFQEKLKGRKFLLVLDDVWNEDCEKWRCLYRFLTLGRQGSRIVVTTRSEMTAKIIGEKHVHKLQGLSPENSWLLFESIAFDKGEQELVNHLKLVDIGKKIAEKCYNIPLAIKVVGSLLFGQPLSKWQTFVDSGLAKIGQGDNEVMSILKLSYHNLRPSLKNCFSYCALFPKDAYIKRVRLIDLWMAQGFIVPLDGGQSIEDAAEEHFLILVRRCFFQDVKKDKYGDIEGAKIHDLMHDVALEVGGEEISVVSSNTTILGDKVRHVYFASDRCPQSFFCKSKIRSFILSSHSTSLVDTPIDSWICLRVLYLRSAGMIRLPDSIGKLLHLTYLDLSSNCDLETLTDSITRLNNLQTLVLSDCNNLRELPKDFSKLVKLRHLDLRGCDELSRMPSGMDKLTRLRHLNLRRCELSSMPSGMGKLTNLRVLTLFVVGKEKRGSTEEQRMGDLKDLKTLTDLKGGMRIEIGKYYMNDGEGKYLKSMKHLSKVEIYFYSDDDRCSECEGVMEKLEPSSNIKEFVLLKYMGTKIPRWGRAEDDWAISFQHLVNIKINFCRELEQIPLGEEYVVDEKDDDHILRSRLAFPRLLKLKIECCDNLMSIPSCPSLKDLNFRWKNNRVRVDCDGDSQGEVRLREVKINDMDFLKLIQSLCLTALCIDSNENVESLSEFGEVLQSRGSSLQQSLQDLKALLSFKLSGIKTSVFTALKFYVVAANVDAAAIDAS</sequence>
<keyword evidence="1" id="KW-0433">Leucine-rich repeat</keyword>
<evidence type="ECO:0000256" key="3">
    <source>
        <dbReference type="ARBA" id="ARBA00022821"/>
    </source>
</evidence>
<evidence type="ECO:0000313" key="8">
    <source>
        <dbReference type="Proteomes" id="UP000596660"/>
    </source>
</evidence>
<feature type="domain" description="Disease resistance R13L4/SHOC-2-like LRR" evidence="6">
    <location>
        <begin position="430"/>
        <end position="638"/>
    </location>
</feature>
<dbReference type="Pfam" id="PF23598">
    <property type="entry name" value="LRR_14"/>
    <property type="match status" value="1"/>
</dbReference>
<dbReference type="InterPro" id="IPR042197">
    <property type="entry name" value="Apaf_helical"/>
</dbReference>
<feature type="domain" description="NB-ARC" evidence="4">
    <location>
        <begin position="51"/>
        <end position="231"/>
    </location>
</feature>
<dbReference type="PRINTS" id="PR00364">
    <property type="entry name" value="DISEASERSIST"/>
</dbReference>
<organism evidence="7 8">
    <name type="scientific">Chenopodium quinoa</name>
    <name type="common">Quinoa</name>
    <dbReference type="NCBI Taxonomy" id="63459"/>
    <lineage>
        <taxon>Eukaryota</taxon>
        <taxon>Viridiplantae</taxon>
        <taxon>Streptophyta</taxon>
        <taxon>Embryophyta</taxon>
        <taxon>Tracheophyta</taxon>
        <taxon>Spermatophyta</taxon>
        <taxon>Magnoliopsida</taxon>
        <taxon>eudicotyledons</taxon>
        <taxon>Gunneridae</taxon>
        <taxon>Pentapetalae</taxon>
        <taxon>Caryophyllales</taxon>
        <taxon>Chenopodiaceae</taxon>
        <taxon>Chenopodioideae</taxon>
        <taxon>Atripliceae</taxon>
        <taxon>Chenopodium</taxon>
    </lineage>
</organism>
<evidence type="ECO:0008006" key="9">
    <source>
        <dbReference type="Google" id="ProtNLM"/>
    </source>
</evidence>
<dbReference type="Pfam" id="PF00931">
    <property type="entry name" value="NB-ARC"/>
    <property type="match status" value="1"/>
</dbReference>
<dbReference type="EnsemblPlants" id="AUR62037022-RA">
    <property type="protein sequence ID" value="AUR62037022-RA:cds"/>
    <property type="gene ID" value="AUR62037022"/>
</dbReference>
<proteinExistence type="predicted"/>
<dbReference type="Gene3D" id="3.80.10.10">
    <property type="entry name" value="Ribonuclease Inhibitor"/>
    <property type="match status" value="1"/>
</dbReference>
<evidence type="ECO:0000256" key="2">
    <source>
        <dbReference type="ARBA" id="ARBA00022737"/>
    </source>
</evidence>
<evidence type="ECO:0000259" key="4">
    <source>
        <dbReference type="Pfam" id="PF00931"/>
    </source>
</evidence>
<dbReference type="InterPro" id="IPR055414">
    <property type="entry name" value="LRR_R13L4/SHOC2-like"/>
</dbReference>
<evidence type="ECO:0000259" key="5">
    <source>
        <dbReference type="Pfam" id="PF23559"/>
    </source>
</evidence>
<dbReference type="Gene3D" id="3.40.50.300">
    <property type="entry name" value="P-loop containing nucleotide triphosphate hydrolases"/>
    <property type="match status" value="1"/>
</dbReference>
<protein>
    <recommendedName>
        <fullName evidence="9">NB-ARC domain-containing protein</fullName>
    </recommendedName>
</protein>
<feature type="domain" description="Disease resistance protein winged helix" evidence="5">
    <location>
        <begin position="317"/>
        <end position="389"/>
    </location>
</feature>
<dbReference type="SUPFAM" id="SSF52540">
    <property type="entry name" value="P-loop containing nucleoside triphosphate hydrolases"/>
    <property type="match status" value="1"/>
</dbReference>